<feature type="binding site" evidence="5">
    <location>
        <position position="216"/>
    </location>
    <ligand>
        <name>pyridoxal 5'-phosphate</name>
        <dbReference type="ChEBI" id="CHEBI:597326"/>
    </ligand>
</feature>
<dbReference type="SUPFAM" id="SSF51419">
    <property type="entry name" value="PLP-binding barrel"/>
    <property type="match status" value="1"/>
</dbReference>
<dbReference type="SUPFAM" id="SSF50621">
    <property type="entry name" value="Alanine racemase C-terminal domain-like"/>
    <property type="match status" value="1"/>
</dbReference>
<dbReference type="InterPro" id="IPR022657">
    <property type="entry name" value="De-COase2_CS"/>
</dbReference>
<dbReference type="InterPro" id="IPR002986">
    <property type="entry name" value="DAP_deCOOHase_LysA"/>
</dbReference>
<organism evidence="10 11">
    <name type="scientific">Korarchaeum cryptofilum (strain OPF8)</name>
    <dbReference type="NCBI Taxonomy" id="374847"/>
    <lineage>
        <taxon>Archaea</taxon>
        <taxon>Thermoproteota</taxon>
        <taxon>Candidatus Korarchaeia</taxon>
        <taxon>Candidatus Korarchaeales</taxon>
        <taxon>Candidatus Korarchaeaceae</taxon>
        <taxon>Candidatus Korarchaeum</taxon>
    </lineage>
</organism>
<keyword evidence="4 5" id="KW-0456">Lyase</keyword>
<dbReference type="NCBIfam" id="TIGR01048">
    <property type="entry name" value="lysA"/>
    <property type="match status" value="1"/>
</dbReference>
<dbReference type="EnsemblBacteria" id="ACB07668">
    <property type="protein sequence ID" value="ACB07668"/>
    <property type="gene ID" value="Kcr_0922"/>
</dbReference>
<feature type="binding site" evidence="5">
    <location>
        <position position="317"/>
    </location>
    <ligand>
        <name>substrate</name>
    </ligand>
</feature>
<keyword evidence="11" id="KW-1185">Reference proteome</keyword>
<dbReference type="eggNOG" id="arCOG02268">
    <property type="taxonomic scope" value="Archaea"/>
</dbReference>
<dbReference type="HAMAP" id="MF_02120">
    <property type="entry name" value="LysA"/>
    <property type="match status" value="1"/>
</dbReference>
<comment type="catalytic activity">
    <reaction evidence="5 8">
        <text>meso-2,6-diaminopimelate + H(+) = L-lysine + CO2</text>
        <dbReference type="Rhea" id="RHEA:15101"/>
        <dbReference type="ChEBI" id="CHEBI:15378"/>
        <dbReference type="ChEBI" id="CHEBI:16526"/>
        <dbReference type="ChEBI" id="CHEBI:32551"/>
        <dbReference type="ChEBI" id="CHEBI:57791"/>
        <dbReference type="EC" id="4.1.1.20"/>
    </reaction>
</comment>
<comment type="subunit">
    <text evidence="5">Homodimer.</text>
</comment>
<feature type="binding site" evidence="5">
    <location>
        <position position="293"/>
    </location>
    <ligand>
        <name>substrate</name>
    </ligand>
</feature>
<keyword evidence="2 5" id="KW-0210">Decarboxylase</keyword>
<dbReference type="Proteomes" id="UP000001686">
    <property type="component" value="Chromosome"/>
</dbReference>
<dbReference type="GeneID" id="6094199"/>
<dbReference type="InterPro" id="IPR009006">
    <property type="entry name" value="Ala_racemase/Decarboxylase_C"/>
</dbReference>
<dbReference type="STRING" id="374847.Kcr_0922"/>
<dbReference type="InterPro" id="IPR022644">
    <property type="entry name" value="De-COase2_N"/>
</dbReference>
<evidence type="ECO:0000256" key="6">
    <source>
        <dbReference type="NCBIfam" id="TIGR01048"/>
    </source>
</evidence>
<feature type="domain" description="Orn/DAP/Arg decarboxylase 2 N-terminal" evidence="9">
    <location>
        <begin position="25"/>
        <end position="257"/>
    </location>
</feature>
<comment type="similarity">
    <text evidence="5">Belongs to the Orn/Lys/Arg decarboxylase class-II family. LysA subfamily.</text>
</comment>
<evidence type="ECO:0000313" key="11">
    <source>
        <dbReference type="Proteomes" id="UP000001686"/>
    </source>
</evidence>
<dbReference type="Pfam" id="PF02784">
    <property type="entry name" value="Orn_Arg_deC_N"/>
    <property type="match status" value="1"/>
</dbReference>
<feature type="binding site" evidence="5">
    <location>
        <position position="344"/>
    </location>
    <ligand>
        <name>substrate</name>
    </ligand>
</feature>
<dbReference type="HOGENOM" id="CLU_026444_0_0_2"/>
<dbReference type="PANTHER" id="PTHR43727:SF2">
    <property type="entry name" value="GROUP IV DECARBOXYLASE"/>
    <property type="match status" value="1"/>
</dbReference>
<dbReference type="AlphaFoldDB" id="B1L5D9"/>
<dbReference type="OrthoDB" id="18565at2157"/>
<dbReference type="PRINTS" id="PR01179">
    <property type="entry name" value="ODADCRBXLASE"/>
</dbReference>
<evidence type="ECO:0000256" key="5">
    <source>
        <dbReference type="HAMAP-Rule" id="MF_02120"/>
    </source>
</evidence>
<feature type="binding site" evidence="5">
    <location>
        <position position="253"/>
    </location>
    <ligand>
        <name>substrate</name>
    </ligand>
</feature>
<dbReference type="Gene3D" id="2.40.37.10">
    <property type="entry name" value="Lyase, Ornithine Decarboxylase, Chain A, domain 1"/>
    <property type="match status" value="1"/>
</dbReference>
<dbReference type="RefSeq" id="WP_012309565.1">
    <property type="nucleotide sequence ID" value="NC_010482.1"/>
</dbReference>
<feature type="active site" description="Proton donor" evidence="7">
    <location>
        <position position="316"/>
    </location>
</feature>
<evidence type="ECO:0000256" key="3">
    <source>
        <dbReference type="ARBA" id="ARBA00022898"/>
    </source>
</evidence>
<accession>B1L5D9</accession>
<dbReference type="PRINTS" id="PR01181">
    <property type="entry name" value="DAPDCRBXLASE"/>
</dbReference>
<dbReference type="UniPathway" id="UPA00034">
    <property type="reaction ID" value="UER00027"/>
</dbReference>
<dbReference type="KEGG" id="kcr:Kcr_0922"/>
<dbReference type="GO" id="GO:0009089">
    <property type="term" value="P:lysine biosynthetic process via diaminopimelate"/>
    <property type="evidence" value="ECO:0000318"/>
    <property type="project" value="GO_Central"/>
</dbReference>
<dbReference type="InterPro" id="IPR029066">
    <property type="entry name" value="PLP-binding_barrel"/>
</dbReference>
<evidence type="ECO:0000256" key="4">
    <source>
        <dbReference type="ARBA" id="ARBA00023239"/>
    </source>
</evidence>
<dbReference type="GO" id="GO:0008836">
    <property type="term" value="F:diaminopimelate decarboxylase activity"/>
    <property type="evidence" value="ECO:0000318"/>
    <property type="project" value="GO_Central"/>
</dbReference>
<proteinExistence type="inferred from homology"/>
<evidence type="ECO:0000256" key="1">
    <source>
        <dbReference type="ARBA" id="ARBA00001933"/>
    </source>
</evidence>
<sequence>MRVNGVDLSEIAELFGTPTYVIDLDRVKENYLRLDKAIKCPHVIAYAYKANHEPELVKLLAKLGSGATVPSAFGVILARISGVPPEKTVLVGPSPSRGDLIEAMDFGAIISIESHSQANALRSIGRANVMVRVNPGVGAGAYPGLVTGGKRSKFGLPPEEALSLFNSLKKDMRALGFHTHIGSQIFSTDPFRAALDVIKGLAERVGGVEIVDLGGGLGVPYSNESPFPLEEYAELVCERVREMGTKLFLETGRYIVADAGYLLSRVNYVKEVGGEKWLLIDAGMNDLIRPALYGARHEIICEGEGRERVLVAGPVCESSDFFGEYELPKLKEGDLIAFKNAGAYGFSMASRYNLRPLPAVVGIEGGRFRLLRPREDFCRAVFG</sequence>
<evidence type="ECO:0000256" key="2">
    <source>
        <dbReference type="ARBA" id="ARBA00022793"/>
    </source>
</evidence>
<keyword evidence="3 5" id="KW-0663">Pyridoxal phosphate</keyword>
<dbReference type="PANTHER" id="PTHR43727">
    <property type="entry name" value="DIAMINOPIMELATE DECARBOXYLASE"/>
    <property type="match status" value="1"/>
</dbReference>
<keyword evidence="5" id="KW-0028">Amino-acid biosynthesis</keyword>
<feature type="binding site" evidence="5">
    <location>
        <position position="344"/>
    </location>
    <ligand>
        <name>pyridoxal 5'-phosphate</name>
        <dbReference type="ChEBI" id="CHEBI:597326"/>
    </ligand>
</feature>
<gene>
    <name evidence="5" type="primary">lysA</name>
    <name evidence="10" type="ordered locus">Kcr_0922</name>
</gene>
<dbReference type="PROSITE" id="PS00879">
    <property type="entry name" value="ODR_DC_2_2"/>
    <property type="match status" value="1"/>
</dbReference>
<feature type="binding site" evidence="5">
    <location>
        <position position="289"/>
    </location>
    <ligand>
        <name>substrate</name>
    </ligand>
</feature>
<evidence type="ECO:0000313" key="10">
    <source>
        <dbReference type="EMBL" id="ACB07668.1"/>
    </source>
</evidence>
<feature type="binding site" evidence="5">
    <location>
        <begin position="250"/>
        <end position="253"/>
    </location>
    <ligand>
        <name>pyridoxal 5'-phosphate</name>
        <dbReference type="ChEBI" id="CHEBI:597326"/>
    </ligand>
</feature>
<dbReference type="GO" id="GO:0030170">
    <property type="term" value="F:pyridoxal phosphate binding"/>
    <property type="evidence" value="ECO:0007669"/>
    <property type="project" value="UniProtKB-UniRule"/>
</dbReference>
<comment type="pathway">
    <text evidence="5 8">Amino-acid biosynthesis; L-lysine biosynthesis via DAP pathway; L-lysine from DL-2,6-diaminopimelate: step 1/1.</text>
</comment>
<evidence type="ECO:0000259" key="9">
    <source>
        <dbReference type="Pfam" id="PF02784"/>
    </source>
</evidence>
<dbReference type="InParanoid" id="B1L5D9"/>
<dbReference type="Gene3D" id="3.20.20.10">
    <property type="entry name" value="Alanine racemase"/>
    <property type="match status" value="1"/>
</dbReference>
<name>B1L5D9_KORCO</name>
<protein>
    <recommendedName>
        <fullName evidence="5 6">Diaminopimelate decarboxylase</fullName>
        <shortName evidence="5">DAP decarboxylase</shortName>
        <shortName evidence="5">DAPDC</shortName>
        <ecNumber evidence="5 6">4.1.1.20</ecNumber>
    </recommendedName>
</protein>
<dbReference type="EMBL" id="CP000968">
    <property type="protein sequence ID" value="ACB07668.1"/>
    <property type="molecule type" value="Genomic_DNA"/>
</dbReference>
<comment type="cofactor">
    <cofactor evidence="1 5 7 8">
        <name>pyridoxal 5'-phosphate</name>
        <dbReference type="ChEBI" id="CHEBI:597326"/>
    </cofactor>
</comment>
<dbReference type="FunFam" id="3.20.20.10:FF:000003">
    <property type="entry name" value="Diaminopimelate decarboxylase"/>
    <property type="match status" value="1"/>
</dbReference>
<dbReference type="PhylomeDB" id="B1L5D9"/>
<evidence type="ECO:0000256" key="8">
    <source>
        <dbReference type="RuleBase" id="RU003738"/>
    </source>
</evidence>
<dbReference type="CDD" id="cd06828">
    <property type="entry name" value="PLPDE_III_DapDC"/>
    <property type="match status" value="1"/>
</dbReference>
<comment type="function">
    <text evidence="5">Specifically catalyzes the decarboxylation of meso-diaminopimelate (meso-DAP) to L-lysine.</text>
</comment>
<reference evidence="10 11" key="1">
    <citation type="journal article" date="2008" name="Proc. Natl. Acad. Sci. U.S.A.">
        <title>A korarchaeal genome reveals new insights into the evolution of the Archaea.</title>
        <authorList>
            <person name="Elkins J.G."/>
            <person name="Podar M."/>
            <person name="Graham D.E."/>
            <person name="Makarova K.S."/>
            <person name="Wolf Y."/>
            <person name="Randau L."/>
            <person name="Hedlund B.P."/>
            <person name="Brochier-Armanet C."/>
            <person name="Kunin V."/>
            <person name="Anderson I."/>
            <person name="Lapidus A."/>
            <person name="Goltsman E."/>
            <person name="Barry K."/>
            <person name="Koonin E.V."/>
            <person name="Hugenholtz P."/>
            <person name="Kyrpides N."/>
            <person name="Wanner G."/>
            <person name="Richardson P."/>
            <person name="Keller M."/>
            <person name="Stetter K.O."/>
        </authorList>
    </citation>
    <scope>NUCLEOTIDE SEQUENCE [LARGE SCALE GENOMIC DNA]</scope>
    <source>
        <strain evidence="11">OPF8</strain>
    </source>
</reference>
<feature type="modified residue" description="N6-(pyridoxal phosphate)lysine" evidence="5 7">
    <location>
        <position position="49"/>
    </location>
</feature>
<dbReference type="EC" id="4.1.1.20" evidence="5 6"/>
<dbReference type="InterPro" id="IPR000183">
    <property type="entry name" value="Orn/DAP/Arg_de-COase"/>
</dbReference>
<keyword evidence="5 8" id="KW-0457">Lysine biosynthesis</keyword>
<evidence type="ECO:0000256" key="7">
    <source>
        <dbReference type="PIRSR" id="PIRSR600183-50"/>
    </source>
</evidence>